<dbReference type="PANTHER" id="PTHR43744">
    <property type="entry name" value="ABC TRANSPORTER PERMEASE PROTEIN MG189-RELATED-RELATED"/>
    <property type="match status" value="1"/>
</dbReference>
<dbReference type="SUPFAM" id="SSF161098">
    <property type="entry name" value="MetI-like"/>
    <property type="match status" value="1"/>
</dbReference>
<reference evidence="9 10" key="1">
    <citation type="submission" date="2020-08" db="EMBL/GenBank/DDBJ databases">
        <title>Genome public.</title>
        <authorList>
            <person name="Liu C."/>
            <person name="Sun Q."/>
        </authorList>
    </citation>
    <scope>NUCLEOTIDE SEQUENCE [LARGE SCALE GENOMIC DNA]</scope>
    <source>
        <strain evidence="9 10">NSJ-6</strain>
    </source>
</reference>
<dbReference type="InterPro" id="IPR000515">
    <property type="entry name" value="MetI-like"/>
</dbReference>
<keyword evidence="2 7" id="KW-0813">Transport</keyword>
<keyword evidence="4 7" id="KW-0812">Transmembrane</keyword>
<evidence type="ECO:0000256" key="7">
    <source>
        <dbReference type="RuleBase" id="RU363032"/>
    </source>
</evidence>
<evidence type="ECO:0000259" key="8">
    <source>
        <dbReference type="PROSITE" id="PS50928"/>
    </source>
</evidence>
<keyword evidence="5 7" id="KW-1133">Transmembrane helix</keyword>
<keyword evidence="6 7" id="KW-0472">Membrane</keyword>
<dbReference type="EMBL" id="JACOOO010000004">
    <property type="protein sequence ID" value="MBC5628139.1"/>
    <property type="molecule type" value="Genomic_DNA"/>
</dbReference>
<accession>A0ABR7D9R1</accession>
<comment type="similarity">
    <text evidence="7">Belongs to the binding-protein-dependent transport system permease family.</text>
</comment>
<evidence type="ECO:0000313" key="9">
    <source>
        <dbReference type="EMBL" id="MBC5628139.1"/>
    </source>
</evidence>
<evidence type="ECO:0000256" key="5">
    <source>
        <dbReference type="ARBA" id="ARBA00022989"/>
    </source>
</evidence>
<feature type="domain" description="ABC transmembrane type-1" evidence="8">
    <location>
        <begin position="68"/>
        <end position="258"/>
    </location>
</feature>
<organism evidence="9 10">
    <name type="scientific">Clostridium hominis</name>
    <dbReference type="NCBI Taxonomy" id="2763036"/>
    <lineage>
        <taxon>Bacteria</taxon>
        <taxon>Bacillati</taxon>
        <taxon>Bacillota</taxon>
        <taxon>Clostridia</taxon>
        <taxon>Eubacteriales</taxon>
        <taxon>Clostridiaceae</taxon>
        <taxon>Clostridium</taxon>
    </lineage>
</organism>
<protein>
    <submittedName>
        <fullName evidence="9">Carbohydrate ABC transporter permease</fullName>
    </submittedName>
</protein>
<dbReference type="Proteomes" id="UP000596929">
    <property type="component" value="Unassembled WGS sequence"/>
</dbReference>
<feature type="transmembrane region" description="Helical" evidence="7">
    <location>
        <begin position="12"/>
        <end position="34"/>
    </location>
</feature>
<feature type="transmembrane region" description="Helical" evidence="7">
    <location>
        <begin position="190"/>
        <end position="208"/>
    </location>
</feature>
<keyword evidence="3" id="KW-1003">Cell membrane</keyword>
<proteinExistence type="inferred from homology"/>
<dbReference type="Pfam" id="PF00528">
    <property type="entry name" value="BPD_transp_1"/>
    <property type="match status" value="1"/>
</dbReference>
<dbReference type="PANTHER" id="PTHR43744:SF8">
    <property type="entry name" value="SN-GLYCEROL-3-PHOSPHATE TRANSPORT SYSTEM PERMEASE PROTEIN UGPE"/>
    <property type="match status" value="1"/>
</dbReference>
<evidence type="ECO:0000256" key="1">
    <source>
        <dbReference type="ARBA" id="ARBA00004651"/>
    </source>
</evidence>
<evidence type="ECO:0000256" key="6">
    <source>
        <dbReference type="ARBA" id="ARBA00023136"/>
    </source>
</evidence>
<sequence length="272" mass="30206">MRMSKLQKFGIYTLLIVCAVIVFFPIAFSILLSFSNNADIANGVYIPKTINFENYINAFSAQPLLHYIKNSVIVASVSTGLIIILSLLASYSFVFMDFKGKNLIFGIFMATMMIPGEVLVISNFQTIRGLGMIDTFAGLILPTLASTFGIFLLRQNLKQIPYELKEASEISGVSNFYFFRKVVVPMAKNSIVTLGIYNFLVSWNSYMWPLLSTTNTKVRTVQIGLRQLKSTELLNDYGMIAAGAMIVSLPILLLILFGQSKLQEGLTKGALK</sequence>
<comment type="caution">
    <text evidence="9">The sequence shown here is derived from an EMBL/GenBank/DDBJ whole genome shotgun (WGS) entry which is preliminary data.</text>
</comment>
<evidence type="ECO:0000256" key="2">
    <source>
        <dbReference type="ARBA" id="ARBA00022448"/>
    </source>
</evidence>
<feature type="transmembrane region" description="Helical" evidence="7">
    <location>
        <begin position="237"/>
        <end position="258"/>
    </location>
</feature>
<dbReference type="InterPro" id="IPR035906">
    <property type="entry name" value="MetI-like_sf"/>
</dbReference>
<feature type="transmembrane region" description="Helical" evidence="7">
    <location>
        <begin position="72"/>
        <end position="96"/>
    </location>
</feature>
<dbReference type="PROSITE" id="PS50928">
    <property type="entry name" value="ABC_TM1"/>
    <property type="match status" value="1"/>
</dbReference>
<feature type="transmembrane region" description="Helical" evidence="7">
    <location>
        <begin position="103"/>
        <end position="124"/>
    </location>
</feature>
<gene>
    <name evidence="9" type="ORF">H8S20_04440</name>
</gene>
<evidence type="ECO:0000256" key="4">
    <source>
        <dbReference type="ARBA" id="ARBA00022692"/>
    </source>
</evidence>
<evidence type="ECO:0000313" key="10">
    <source>
        <dbReference type="Proteomes" id="UP000596929"/>
    </source>
</evidence>
<feature type="transmembrane region" description="Helical" evidence="7">
    <location>
        <begin position="136"/>
        <end position="153"/>
    </location>
</feature>
<evidence type="ECO:0000256" key="3">
    <source>
        <dbReference type="ARBA" id="ARBA00022475"/>
    </source>
</evidence>
<dbReference type="CDD" id="cd06261">
    <property type="entry name" value="TM_PBP2"/>
    <property type="match status" value="1"/>
</dbReference>
<keyword evidence="10" id="KW-1185">Reference proteome</keyword>
<name>A0ABR7D9R1_9CLOT</name>
<comment type="subcellular location">
    <subcellularLocation>
        <location evidence="1 7">Cell membrane</location>
        <topology evidence="1 7">Multi-pass membrane protein</topology>
    </subcellularLocation>
</comment>
<dbReference type="Gene3D" id="1.10.3720.10">
    <property type="entry name" value="MetI-like"/>
    <property type="match status" value="1"/>
</dbReference>